<evidence type="ECO:0000256" key="1">
    <source>
        <dbReference type="SAM" id="SignalP"/>
    </source>
</evidence>
<keyword evidence="3" id="KW-1185">Reference proteome</keyword>
<evidence type="ECO:0008006" key="4">
    <source>
        <dbReference type="Google" id="ProtNLM"/>
    </source>
</evidence>
<name>G2KS82_MICAA</name>
<dbReference type="InterPro" id="IPR021055">
    <property type="entry name" value="T4BSS_IcmL/DotI"/>
</dbReference>
<evidence type="ECO:0000313" key="3">
    <source>
        <dbReference type="Proteomes" id="UP000009286"/>
    </source>
</evidence>
<dbReference type="EMBL" id="CP002382">
    <property type="protein sequence ID" value="AEP08765.1"/>
    <property type="molecule type" value="Genomic_DNA"/>
</dbReference>
<feature type="chain" id="PRO_5003432975" description="IcmL (DotI) protein" evidence="1">
    <location>
        <begin position="28"/>
        <end position="260"/>
    </location>
</feature>
<protein>
    <recommendedName>
        <fullName evidence="4">IcmL (DotI) protein</fullName>
    </recommendedName>
</protein>
<sequence>MNKNAMRTVVLSVAVAGMLGGALPAHASNTLPPGAQPVAEKAGFFESIGAKIKAMFPQYFQDRDTSAAPAETLRAPFADPSLPPVTPTPLMQFGIGVSELDKTAGKNLDVPHRNQDELAKWLDRAVAETMSFSPASYPDHIKHLATGFTPEGLAQFQAWVQNANLIQAMETGHLQMNGFVQEAPFLLNEGVVNGRYRWLFEIPVMISFFDKDVKFMKSSTQIKETRRLLVRLQIGRVASGGLENGVLIETWEVYANTRKN</sequence>
<dbReference type="OrthoDB" id="6367129at2"/>
<dbReference type="KEGG" id="mai:MICA_422"/>
<keyword evidence="1" id="KW-0732">Signal</keyword>
<proteinExistence type="predicted"/>
<reference evidence="2 3" key="1">
    <citation type="journal article" date="2011" name="BMC Genomics">
        <title>Genomic insights into an obligate epibiotic bacterial predator: Micavibrio aeruginosavorus ARL-13.</title>
        <authorList>
            <person name="Wang Z."/>
            <person name="Kadouri D."/>
            <person name="Wu M."/>
        </authorList>
    </citation>
    <scope>NUCLEOTIDE SEQUENCE [LARGE SCALE GENOMIC DNA]</scope>
    <source>
        <strain evidence="2 3">ARL-13</strain>
    </source>
</reference>
<dbReference type="CDD" id="cd16385">
    <property type="entry name" value="IcmL"/>
    <property type="match status" value="1"/>
</dbReference>
<accession>G2KS82</accession>
<dbReference type="Proteomes" id="UP000009286">
    <property type="component" value="Chromosome"/>
</dbReference>
<dbReference type="HOGENOM" id="CLU_1068790_0_0_5"/>
<dbReference type="AlphaFoldDB" id="G2KS82"/>
<evidence type="ECO:0000313" key="2">
    <source>
        <dbReference type="EMBL" id="AEP08765.1"/>
    </source>
</evidence>
<dbReference type="STRING" id="856793.MICA_422"/>
<feature type="signal peptide" evidence="1">
    <location>
        <begin position="1"/>
        <end position="27"/>
    </location>
</feature>
<gene>
    <name evidence="2" type="ordered locus">MICA_422</name>
</gene>
<organism evidence="2 3">
    <name type="scientific">Micavibrio aeruginosavorus (strain ARL-13)</name>
    <dbReference type="NCBI Taxonomy" id="856793"/>
    <lineage>
        <taxon>Bacteria</taxon>
        <taxon>Pseudomonadati</taxon>
        <taxon>Bdellovibrionota</taxon>
        <taxon>Bdellovibrionia</taxon>
        <taxon>Bdellovibrionales</taxon>
        <taxon>Pseudobdellovibrionaceae</taxon>
        <taxon>Micavibrio</taxon>
    </lineage>
</organism>
<dbReference type="RefSeq" id="WP_014101988.1">
    <property type="nucleotide sequence ID" value="NC_016026.1"/>
</dbReference>
<dbReference type="Pfam" id="PF11393">
    <property type="entry name" value="T4BSS_DotI_IcmL"/>
    <property type="match status" value="1"/>
</dbReference>